<dbReference type="Proteomes" id="UP000261828">
    <property type="component" value="Unassembled WGS sequence"/>
</dbReference>
<dbReference type="SUPFAM" id="SSF56059">
    <property type="entry name" value="Glutathione synthetase ATP-binding domain-like"/>
    <property type="match status" value="1"/>
</dbReference>
<reference evidence="3 4" key="1">
    <citation type="submission" date="2018-08" db="EMBL/GenBank/DDBJ databases">
        <title>Muricauda nanhaiensis sp. nov., isolated from seawater of the South China Sea.</title>
        <authorList>
            <person name="Dang Y."/>
        </authorList>
    </citation>
    <scope>NUCLEOTIDE SEQUENCE [LARGE SCALE GENOMIC DNA]</scope>
    <source>
        <strain evidence="3 4">SM1704</strain>
    </source>
</reference>
<dbReference type="AlphaFoldDB" id="A0A371JKR9"/>
<evidence type="ECO:0000256" key="1">
    <source>
        <dbReference type="SAM" id="Phobius"/>
    </source>
</evidence>
<keyword evidence="1" id="KW-1133">Transmembrane helix</keyword>
<evidence type="ECO:0000259" key="2">
    <source>
        <dbReference type="Pfam" id="PF14397"/>
    </source>
</evidence>
<comment type="caution">
    <text evidence="3">The sequence shown here is derived from an EMBL/GenBank/DDBJ whole genome shotgun (WGS) entry which is preliminary data.</text>
</comment>
<keyword evidence="1" id="KW-0812">Transmembrane</keyword>
<keyword evidence="4" id="KW-1185">Reference proteome</keyword>
<protein>
    <recommendedName>
        <fullName evidence="2">Alpha-L-glutamate ligase-related protein ATP-grasp domain-containing protein</fullName>
    </recommendedName>
</protein>
<dbReference type="EMBL" id="QTJX01000011">
    <property type="protein sequence ID" value="RDY57555.1"/>
    <property type="molecule type" value="Genomic_DNA"/>
</dbReference>
<dbReference type="RefSeq" id="WP_116186013.1">
    <property type="nucleotide sequence ID" value="NZ_QTJX01000011.1"/>
</dbReference>
<dbReference type="Pfam" id="PF14397">
    <property type="entry name" value="ATPgrasp_ST"/>
    <property type="match status" value="1"/>
</dbReference>
<dbReference type="OrthoDB" id="6315394at2"/>
<dbReference type="InterPro" id="IPR039523">
    <property type="entry name" value="RimK-rel_E_lig_ATP-grasp"/>
</dbReference>
<accession>A0A371JKR9</accession>
<feature type="domain" description="Alpha-L-glutamate ligase-related protein ATP-grasp" evidence="2">
    <location>
        <begin position="64"/>
        <end position="320"/>
    </location>
</feature>
<proteinExistence type="predicted"/>
<keyword evidence="1" id="KW-0472">Membrane</keyword>
<evidence type="ECO:0000313" key="3">
    <source>
        <dbReference type="EMBL" id="RDY57555.1"/>
    </source>
</evidence>
<feature type="transmembrane region" description="Helical" evidence="1">
    <location>
        <begin position="20"/>
        <end position="43"/>
    </location>
</feature>
<organism evidence="3 4">
    <name type="scientific">Flagellimonas nanhaiensis</name>
    <dbReference type="NCBI Taxonomy" id="2292706"/>
    <lineage>
        <taxon>Bacteria</taxon>
        <taxon>Pseudomonadati</taxon>
        <taxon>Bacteroidota</taxon>
        <taxon>Flavobacteriia</taxon>
        <taxon>Flavobacteriales</taxon>
        <taxon>Flavobacteriaceae</taxon>
        <taxon>Flagellimonas</taxon>
    </lineage>
</organism>
<name>A0A371JKR9_9FLAO</name>
<gene>
    <name evidence="3" type="ORF">DX873_18650</name>
</gene>
<evidence type="ECO:0000313" key="4">
    <source>
        <dbReference type="Proteomes" id="UP000261828"/>
    </source>
</evidence>
<sequence>MRAHWKRILFILKDRHKKNFWTIIIEVSKLIWLKGEFPIYYFARFFYKKGMPFPRDYMNFKEYRSIIYSKKLFRQTTADLLKNKISFALLCEQKSLPAPKTIGYNIFNSFFNGKSIVPTSSFDEFKIYVKNLLKISDTEQVFVKASESKGGKGVYMISPNTRDEELEDIWNNVKNGAYIFQEALQQHESVNEIYPNSINTVRIETYLKPSGNVEILGGYMRFGSGKSYVDNVSSGGFFVPWDIKTGKLREHGYTALIYGSDFITHHPTTGLRISNYKIPFFFEAVNLCKEFAKHIPNRIIGWDVAITPSGPLIIEGNHDAAIIAGEYSYEGFKKHPAFKEILASI</sequence>